<keyword evidence="3" id="KW-1185">Reference proteome</keyword>
<sequence>MARQARIHYVSLKSSLVNLPNIYGPLLERSIATPSKPRSPSDSPCGQWRTQDRSTIEIDSQYAMGLGLAQGAVVEIGFLHDLLPLAKPVGAEPVSADDREIIGELHADHVEDTLPGQGPLTNRCVSSAVVPPSIRHQYRGKLTLLDLAVSLDTSSQARTISSHGAPTVVYAALRCMRAGDLSALLNTGRAGAGKTYIAKAVAQRVQVDPRGYAYTLYIDHARHAKTPVPALKGLFTHWWAKAVWHRPSVIVSDNHADSFRTRHLTGPLSRSTLPPRARPRDRARKPPNKDARRDTMVRIVERMETALDIKKASALPLTFTSLATRTEGYPAPALHDLVARATH</sequence>
<dbReference type="AlphaFoldDB" id="A0A166AM20"/>
<dbReference type="SUPFAM" id="SSF52540">
    <property type="entry name" value="P-loop containing nucleoside triphosphate hydrolases"/>
    <property type="match status" value="1"/>
</dbReference>
<dbReference type="InterPro" id="IPR027417">
    <property type="entry name" value="P-loop_NTPase"/>
</dbReference>
<dbReference type="Proteomes" id="UP000076532">
    <property type="component" value="Unassembled WGS sequence"/>
</dbReference>
<evidence type="ECO:0000313" key="3">
    <source>
        <dbReference type="Proteomes" id="UP000076532"/>
    </source>
</evidence>
<name>A0A166AM20_9AGAM</name>
<protein>
    <submittedName>
        <fullName evidence="2">Uncharacterized protein</fullName>
    </submittedName>
</protein>
<dbReference type="STRING" id="436010.A0A166AM20"/>
<accession>A0A166AM20</accession>
<feature type="region of interest" description="Disordered" evidence="1">
    <location>
        <begin position="261"/>
        <end position="295"/>
    </location>
</feature>
<proteinExistence type="predicted"/>
<dbReference type="OrthoDB" id="2187at2759"/>
<reference evidence="2 3" key="1">
    <citation type="journal article" date="2016" name="Mol. Biol. Evol.">
        <title>Comparative Genomics of Early-Diverging Mushroom-Forming Fungi Provides Insights into the Origins of Lignocellulose Decay Capabilities.</title>
        <authorList>
            <person name="Nagy L.G."/>
            <person name="Riley R."/>
            <person name="Tritt A."/>
            <person name="Adam C."/>
            <person name="Daum C."/>
            <person name="Floudas D."/>
            <person name="Sun H."/>
            <person name="Yadav J.S."/>
            <person name="Pangilinan J."/>
            <person name="Larsson K.H."/>
            <person name="Matsuura K."/>
            <person name="Barry K."/>
            <person name="Labutti K."/>
            <person name="Kuo R."/>
            <person name="Ohm R.A."/>
            <person name="Bhattacharya S.S."/>
            <person name="Shirouzu T."/>
            <person name="Yoshinaga Y."/>
            <person name="Martin F.M."/>
            <person name="Grigoriev I.V."/>
            <person name="Hibbett D.S."/>
        </authorList>
    </citation>
    <scope>NUCLEOTIDE SEQUENCE [LARGE SCALE GENOMIC DNA]</scope>
    <source>
        <strain evidence="2 3">CBS 109695</strain>
    </source>
</reference>
<evidence type="ECO:0000256" key="1">
    <source>
        <dbReference type="SAM" id="MobiDB-lite"/>
    </source>
</evidence>
<organism evidence="2 3">
    <name type="scientific">Athelia psychrophila</name>
    <dbReference type="NCBI Taxonomy" id="1759441"/>
    <lineage>
        <taxon>Eukaryota</taxon>
        <taxon>Fungi</taxon>
        <taxon>Dikarya</taxon>
        <taxon>Basidiomycota</taxon>
        <taxon>Agaricomycotina</taxon>
        <taxon>Agaricomycetes</taxon>
        <taxon>Agaricomycetidae</taxon>
        <taxon>Atheliales</taxon>
        <taxon>Atheliaceae</taxon>
        <taxon>Athelia</taxon>
    </lineage>
</organism>
<gene>
    <name evidence="2" type="ORF">FIBSPDRAFT_962024</name>
</gene>
<evidence type="ECO:0000313" key="2">
    <source>
        <dbReference type="EMBL" id="KZP11751.1"/>
    </source>
</evidence>
<dbReference type="EMBL" id="KV417658">
    <property type="protein sequence ID" value="KZP11751.1"/>
    <property type="molecule type" value="Genomic_DNA"/>
</dbReference>
<feature type="compositionally biased region" description="Basic residues" evidence="1">
    <location>
        <begin position="277"/>
        <end position="286"/>
    </location>
</feature>